<comment type="caution">
    <text evidence="2">The sequence shown here is derived from an EMBL/GenBank/DDBJ whole genome shotgun (WGS) entry which is preliminary data.</text>
</comment>
<evidence type="ECO:0000313" key="2">
    <source>
        <dbReference type="EMBL" id="KKY36808.1"/>
    </source>
</evidence>
<feature type="compositionally biased region" description="Polar residues" evidence="1">
    <location>
        <begin position="177"/>
        <end position="190"/>
    </location>
</feature>
<dbReference type="AlphaFoldDB" id="A0A0G2HPG0"/>
<feature type="compositionally biased region" description="Basic and acidic residues" evidence="1">
    <location>
        <begin position="146"/>
        <end position="155"/>
    </location>
</feature>
<dbReference type="Proteomes" id="UP000034680">
    <property type="component" value="Unassembled WGS sequence"/>
</dbReference>
<feature type="compositionally biased region" description="Basic and acidic residues" evidence="1">
    <location>
        <begin position="15"/>
        <end position="34"/>
    </location>
</feature>
<evidence type="ECO:0000313" key="3">
    <source>
        <dbReference type="Proteomes" id="UP000034680"/>
    </source>
</evidence>
<accession>A0A0G2HPG0</accession>
<organism evidence="2 3">
    <name type="scientific">Diaporthe ampelina</name>
    <dbReference type="NCBI Taxonomy" id="1214573"/>
    <lineage>
        <taxon>Eukaryota</taxon>
        <taxon>Fungi</taxon>
        <taxon>Dikarya</taxon>
        <taxon>Ascomycota</taxon>
        <taxon>Pezizomycotina</taxon>
        <taxon>Sordariomycetes</taxon>
        <taxon>Sordariomycetidae</taxon>
        <taxon>Diaporthales</taxon>
        <taxon>Diaporthaceae</taxon>
        <taxon>Diaporthe</taxon>
    </lineage>
</organism>
<protein>
    <submittedName>
        <fullName evidence="2">Uncharacterized protein</fullName>
    </submittedName>
</protein>
<dbReference type="EMBL" id="LCUC01000106">
    <property type="protein sequence ID" value="KKY36808.1"/>
    <property type="molecule type" value="Genomic_DNA"/>
</dbReference>
<feature type="region of interest" description="Disordered" evidence="1">
    <location>
        <begin position="1"/>
        <end position="34"/>
    </location>
</feature>
<reference evidence="2 3" key="1">
    <citation type="submission" date="2015-05" db="EMBL/GenBank/DDBJ databases">
        <title>Distinctive expansion of gene families associated with plant cell wall degradation and secondary metabolism in the genomes of grapevine trunk pathogens.</title>
        <authorList>
            <person name="Lawrence D.P."/>
            <person name="Travadon R."/>
            <person name="Rolshausen P.E."/>
            <person name="Baumgartner K."/>
        </authorList>
    </citation>
    <scope>NUCLEOTIDE SEQUENCE [LARGE SCALE GENOMIC DNA]</scope>
    <source>
        <strain evidence="2">DA912</strain>
    </source>
</reference>
<gene>
    <name evidence="2" type="ORF">UCDDA912_g03162</name>
</gene>
<sequence length="220" mass="23793">MSPSEEQPRAVAAAKKGEGETGKEEDRRGSEKVARELLKPRRRAQIEVWLGETVSRWETQRCAAGRLFGHRSDLLIASPATSQLGESPPSTSVDGDDICPVCGRSSEDGAPFARPPGKDAPWLNEGKPGKGKHMFGRIRAAMGQLRARDGGRTGEKDEEEWDRGVSTHMFLAEASEDGSSVGTALSSSGRPNGGDGKALEERMARLTRAQKLLDKSQARR</sequence>
<evidence type="ECO:0000256" key="1">
    <source>
        <dbReference type="SAM" id="MobiDB-lite"/>
    </source>
</evidence>
<name>A0A0G2HPG0_9PEZI</name>
<dbReference type="OrthoDB" id="5240634at2759"/>
<feature type="region of interest" description="Disordered" evidence="1">
    <location>
        <begin position="79"/>
        <end position="200"/>
    </location>
</feature>
<reference evidence="2 3" key="2">
    <citation type="submission" date="2015-05" db="EMBL/GenBank/DDBJ databases">
        <authorList>
            <person name="Morales-Cruz A."/>
            <person name="Amrine K.C."/>
            <person name="Cantu D."/>
        </authorList>
    </citation>
    <scope>NUCLEOTIDE SEQUENCE [LARGE SCALE GENOMIC DNA]</scope>
    <source>
        <strain evidence="2">DA912</strain>
    </source>
</reference>
<keyword evidence="3" id="KW-1185">Reference proteome</keyword>
<proteinExistence type="predicted"/>
<feature type="compositionally biased region" description="Polar residues" evidence="1">
    <location>
        <begin position="79"/>
        <end position="93"/>
    </location>
</feature>